<sequence length="225" mass="25491">MKKTWFWVPLIIGVLMLIAAVVVHIKRVSEQSTMVETRGQVVAVVEGCVTVEFKTSEQRSVQFNGSVCQKPPAFVVGEQVPVFYAPENPSRAHINTFAHNWFLSLLFGFIGLCALVTGGACVWMITLADWRAKRRTNLLKRTGQSIQAQLMSVEPNVSVTLNGRNPWRIVAQWLDPATGKVRLFYSQNFWFDPSPYLTTNDIQVWIDPQRPNCYSVDTDFLPQLD</sequence>
<keyword evidence="1" id="KW-1133">Transmembrane helix</keyword>
<keyword evidence="1" id="KW-0812">Transmembrane</keyword>
<dbReference type="Proteomes" id="UP000517547">
    <property type="component" value="Unassembled WGS sequence"/>
</dbReference>
<dbReference type="InterPro" id="IPR021994">
    <property type="entry name" value="DUF3592"/>
</dbReference>
<dbReference type="AlphaFoldDB" id="A0A7Y7Y623"/>
<keyword evidence="1" id="KW-0472">Membrane</keyword>
<evidence type="ECO:0000256" key="1">
    <source>
        <dbReference type="SAM" id="Phobius"/>
    </source>
</evidence>
<reference evidence="3 4" key="1">
    <citation type="submission" date="2020-04" db="EMBL/GenBank/DDBJ databases">
        <title>Molecular characterization of pseudomonads from Agaricus bisporus reveal novel blotch 2 pathogens in Western Europe.</title>
        <authorList>
            <person name="Taparia T."/>
            <person name="Krijger M."/>
            <person name="Haynes E."/>
            <person name="Elpinstone J.G."/>
            <person name="Noble R."/>
            <person name="Van Der Wolf J."/>
        </authorList>
    </citation>
    <scope>NUCLEOTIDE SEQUENCE [LARGE SCALE GENOMIC DNA]</scope>
    <source>
        <strain evidence="3 4">IPO3738</strain>
    </source>
</reference>
<feature type="domain" description="DUF3592" evidence="2">
    <location>
        <begin position="36"/>
        <end position="98"/>
    </location>
</feature>
<evidence type="ECO:0000313" key="4">
    <source>
        <dbReference type="Proteomes" id="UP000517547"/>
    </source>
</evidence>
<feature type="transmembrane region" description="Helical" evidence="1">
    <location>
        <begin position="6"/>
        <end position="25"/>
    </location>
</feature>
<name>A0A7Y7Y623_9PSED</name>
<organism evidence="3 4">
    <name type="scientific">Pseudomonas gingeri</name>
    <dbReference type="NCBI Taxonomy" id="117681"/>
    <lineage>
        <taxon>Bacteria</taxon>
        <taxon>Pseudomonadati</taxon>
        <taxon>Pseudomonadota</taxon>
        <taxon>Gammaproteobacteria</taxon>
        <taxon>Pseudomonadales</taxon>
        <taxon>Pseudomonadaceae</taxon>
        <taxon>Pseudomonas</taxon>
    </lineage>
</organism>
<proteinExistence type="predicted"/>
<evidence type="ECO:0000259" key="2">
    <source>
        <dbReference type="Pfam" id="PF12158"/>
    </source>
</evidence>
<evidence type="ECO:0000313" key="3">
    <source>
        <dbReference type="EMBL" id="NWC17828.1"/>
    </source>
</evidence>
<gene>
    <name evidence="3" type="ORF">HX845_29520</name>
</gene>
<feature type="transmembrane region" description="Helical" evidence="1">
    <location>
        <begin position="101"/>
        <end position="125"/>
    </location>
</feature>
<accession>A0A7Y7Y623</accession>
<dbReference type="Pfam" id="PF12158">
    <property type="entry name" value="DUF3592"/>
    <property type="match status" value="1"/>
</dbReference>
<protein>
    <submittedName>
        <fullName evidence="3">DUF3592 domain-containing protein</fullName>
    </submittedName>
</protein>
<dbReference type="EMBL" id="JACAQE010000010">
    <property type="protein sequence ID" value="NWC17828.1"/>
    <property type="molecule type" value="Genomic_DNA"/>
</dbReference>
<comment type="caution">
    <text evidence="3">The sequence shown here is derived from an EMBL/GenBank/DDBJ whole genome shotgun (WGS) entry which is preliminary data.</text>
</comment>
<dbReference type="RefSeq" id="WP_017128855.1">
    <property type="nucleotide sequence ID" value="NZ_JACAQE010000010.1"/>
</dbReference>